<evidence type="ECO:0000256" key="4">
    <source>
        <dbReference type="ARBA" id="ARBA00022490"/>
    </source>
</evidence>
<evidence type="ECO:0000313" key="14">
    <source>
        <dbReference type="EMBL" id="QUB38373.1"/>
    </source>
</evidence>
<dbReference type="PROSITE" id="PS51191">
    <property type="entry name" value="FEMABX"/>
    <property type="match status" value="1"/>
</dbReference>
<dbReference type="Proteomes" id="UP001138780">
    <property type="component" value="Unassembled WGS sequence"/>
</dbReference>
<name>A0A9X0WP18_9STRE</name>
<dbReference type="InterPro" id="IPR010978">
    <property type="entry name" value="tRNA-bd_arm"/>
</dbReference>
<dbReference type="SUPFAM" id="SSF46589">
    <property type="entry name" value="tRNA-binding arm"/>
    <property type="match status" value="1"/>
</dbReference>
<keyword evidence="9" id="KW-0961">Cell wall biogenesis/degradation</keyword>
<gene>
    <name evidence="13" type="ORF">BTU61_05385</name>
    <name evidence="14" type="ORF">J4854_07440</name>
</gene>
<dbReference type="PANTHER" id="PTHR36174">
    <property type="entry name" value="LIPID II:GLYCINE GLYCYLTRANSFERASE"/>
    <property type="match status" value="1"/>
</dbReference>
<evidence type="ECO:0000256" key="3">
    <source>
        <dbReference type="ARBA" id="ARBA00016236"/>
    </source>
</evidence>
<reference evidence="13" key="1">
    <citation type="submission" date="2016-12" db="EMBL/GenBank/DDBJ databases">
        <title>Draft genome of Streptococcus lactarius CCUG 66490T type strain.</title>
        <authorList>
            <person name="Salva-Serra F."/>
            <person name="Engstrom-Jakobsson H."/>
            <person name="Thorell K."/>
            <person name="Gomila M."/>
            <person name="Gonzales-Siles L."/>
            <person name="Busquets A."/>
            <person name="Jaen-Luchoro D."/>
            <person name="Karlsson R."/>
            <person name="Kristiansson E."/>
            <person name="Moore E."/>
        </authorList>
    </citation>
    <scope>NUCLEOTIDE SEQUENCE</scope>
    <source>
        <strain evidence="13">CCUG 66490</strain>
    </source>
</reference>
<dbReference type="RefSeq" id="WP_200772658.1">
    <property type="nucleotide sequence ID" value="NZ_CP072329.1"/>
</dbReference>
<keyword evidence="6" id="KW-0133">Cell shape</keyword>
<dbReference type="Gene3D" id="1.20.58.90">
    <property type="match status" value="1"/>
</dbReference>
<evidence type="ECO:0000256" key="2">
    <source>
        <dbReference type="ARBA" id="ARBA00012466"/>
    </source>
</evidence>
<evidence type="ECO:0000256" key="6">
    <source>
        <dbReference type="ARBA" id="ARBA00022960"/>
    </source>
</evidence>
<dbReference type="Gene3D" id="3.40.630.30">
    <property type="match status" value="2"/>
</dbReference>
<evidence type="ECO:0000313" key="15">
    <source>
        <dbReference type="Proteomes" id="UP000676511"/>
    </source>
</evidence>
<evidence type="ECO:0000256" key="7">
    <source>
        <dbReference type="ARBA" id="ARBA00022984"/>
    </source>
</evidence>
<dbReference type="GO" id="GO:0009252">
    <property type="term" value="P:peptidoglycan biosynthetic process"/>
    <property type="evidence" value="ECO:0007669"/>
    <property type="project" value="UniProtKB-KW"/>
</dbReference>
<comment type="catalytic activity">
    <reaction evidence="12">
        <text>beta-D-GlcNAc-(1-&gt;4)-Mur2Ac(oyl-L-Ala-D-isoglutaminyl-L-Lys-(N(6)-Gly)-D-Ala-D-Ala)-di-trans,octa-cis-undecaprenyl diphosphate + 2 glycyl-tRNA(Gly) = MurNAc-L-Ala-D-isoglutaminyl-L-Lys-(N(6)-tri-Gly)-D-Ala-D-Ala-diphospho-di-trans,octa-cis-undecaprenyl-GlcNAc + 2 tRNA(Gly) + 2 H(+)</text>
        <dbReference type="Rhea" id="RHEA:30439"/>
        <dbReference type="Rhea" id="RHEA-COMP:9664"/>
        <dbReference type="Rhea" id="RHEA-COMP:9683"/>
        <dbReference type="ChEBI" id="CHEBI:15378"/>
        <dbReference type="ChEBI" id="CHEBI:62234"/>
        <dbReference type="ChEBI" id="CHEBI:62235"/>
        <dbReference type="ChEBI" id="CHEBI:78442"/>
        <dbReference type="ChEBI" id="CHEBI:78522"/>
        <dbReference type="EC" id="2.3.2.17"/>
    </reaction>
</comment>
<accession>A0A9X0WP18</accession>
<dbReference type="InterPro" id="IPR003447">
    <property type="entry name" value="FEMABX"/>
</dbReference>
<keyword evidence="15" id="KW-1185">Reference proteome</keyword>
<comment type="similarity">
    <text evidence="1">Belongs to the FemABX family.</text>
</comment>
<protein>
    <recommendedName>
        <fullName evidence="3">Aminoacyltransferase FemA</fullName>
        <ecNumber evidence="2">2.3.2.17</ecNumber>
    </recommendedName>
    <alternativeName>
        <fullName evidence="11">Factor essential for expression of methicillin resistance A</fullName>
    </alternativeName>
    <alternativeName>
        <fullName evidence="10">N-acetylmuramoyl-L-alanyl-D-glutamyl-L-lysyl-(N6-glycyl)-D-alanyl-D-alanine-diphosphoundecaprenyl-N-acetylglucosamine:glycine glycyltransferase</fullName>
    </alternativeName>
</protein>
<evidence type="ECO:0000256" key="11">
    <source>
        <dbReference type="ARBA" id="ARBA00032233"/>
    </source>
</evidence>
<keyword evidence="8" id="KW-0012">Acyltransferase</keyword>
<evidence type="ECO:0000313" key="16">
    <source>
        <dbReference type="Proteomes" id="UP001138780"/>
    </source>
</evidence>
<keyword evidence="7" id="KW-0573">Peptidoglycan synthesis</keyword>
<dbReference type="EMBL" id="MRXX01000006">
    <property type="protein sequence ID" value="MBK4779635.1"/>
    <property type="molecule type" value="Genomic_DNA"/>
</dbReference>
<dbReference type="PANTHER" id="PTHR36174:SF2">
    <property type="entry name" value="AMINOACYLTRANSFERASE FEMA"/>
    <property type="match status" value="1"/>
</dbReference>
<evidence type="ECO:0000256" key="5">
    <source>
        <dbReference type="ARBA" id="ARBA00022679"/>
    </source>
</evidence>
<dbReference type="GO" id="GO:0071555">
    <property type="term" value="P:cell wall organization"/>
    <property type="evidence" value="ECO:0007669"/>
    <property type="project" value="UniProtKB-KW"/>
</dbReference>
<organism evidence="13 16">
    <name type="scientific">Streptococcus lactarius</name>
    <dbReference type="NCBI Taxonomy" id="684066"/>
    <lineage>
        <taxon>Bacteria</taxon>
        <taxon>Bacillati</taxon>
        <taxon>Bacillota</taxon>
        <taxon>Bacilli</taxon>
        <taxon>Lactobacillales</taxon>
        <taxon>Streptococcaceae</taxon>
        <taxon>Streptococcus</taxon>
    </lineage>
</organism>
<dbReference type="GO" id="GO:0008360">
    <property type="term" value="P:regulation of cell shape"/>
    <property type="evidence" value="ECO:0007669"/>
    <property type="project" value="UniProtKB-KW"/>
</dbReference>
<dbReference type="Proteomes" id="UP000676511">
    <property type="component" value="Chromosome"/>
</dbReference>
<dbReference type="Pfam" id="PF02388">
    <property type="entry name" value="FemAB"/>
    <property type="match status" value="1"/>
</dbReference>
<dbReference type="GO" id="GO:0000166">
    <property type="term" value="F:nucleotide binding"/>
    <property type="evidence" value="ECO:0007669"/>
    <property type="project" value="InterPro"/>
</dbReference>
<evidence type="ECO:0000256" key="1">
    <source>
        <dbReference type="ARBA" id="ARBA00009943"/>
    </source>
</evidence>
<dbReference type="SUPFAM" id="SSF55729">
    <property type="entry name" value="Acyl-CoA N-acyltransferases (Nat)"/>
    <property type="match status" value="2"/>
</dbReference>
<dbReference type="InterPro" id="IPR050644">
    <property type="entry name" value="PG_Glycine_Bridge_Synth"/>
</dbReference>
<reference evidence="14 15" key="2">
    <citation type="submission" date="2021-03" db="EMBL/GenBank/DDBJ databases">
        <title>Human Oral Microbial Genomes.</title>
        <authorList>
            <person name="Johnston C.D."/>
            <person name="Chen T."/>
            <person name="Dewhirst F.E."/>
        </authorList>
    </citation>
    <scope>NUCLEOTIDE SEQUENCE [LARGE SCALE GENOMIC DNA]</scope>
    <source>
        <strain evidence="14 15">CCUG 66490</strain>
    </source>
</reference>
<evidence type="ECO:0000256" key="10">
    <source>
        <dbReference type="ARBA" id="ARBA00030706"/>
    </source>
</evidence>
<evidence type="ECO:0000256" key="9">
    <source>
        <dbReference type="ARBA" id="ARBA00023316"/>
    </source>
</evidence>
<evidence type="ECO:0000256" key="12">
    <source>
        <dbReference type="ARBA" id="ARBA00047483"/>
    </source>
</evidence>
<evidence type="ECO:0000313" key="13">
    <source>
        <dbReference type="EMBL" id="MBK4779635.1"/>
    </source>
</evidence>
<dbReference type="EC" id="2.3.2.17" evidence="2"/>
<sequence length="411" mass="47455">MTLTTISKDEFTSFANTVSHRSFIQSVEMADLLERRGNTVQLIAWKQNDQVQVAAILYSQPMTGGLHMEINSGPLYQNEAMLQPFYAAVKDYAKENGAMELVIKPYDTYQTFDSDGNPTTEEQTHFMDTLTNLGYQHDGLTTGYPGGEPDWHYVKDMDGITEKNLLNSFSKKGKPLVKRAKSFGIQLKQLNRDELYIFKEITSSTSDRRDYQDKTLDYYQNFYDSFGDKVDFMIATLNFELYLSNLQEKWKDLQSQLDPLIEKISEGINSAKINKLKAQLDKQMNTLSVRMDEAKEYIEKYGNQDVILAGSLFVYMPQESTYLFSGSYTEFNKFYAPAVLQEYMMLETIKRGIPRYNFLGIQGIFDGSDGVLRFKQNFNGYIVRKMGTFRYYPRPLKHKVISLIKRLLGRS</sequence>
<keyword evidence="5" id="KW-0808">Transferase</keyword>
<evidence type="ECO:0000256" key="8">
    <source>
        <dbReference type="ARBA" id="ARBA00023315"/>
    </source>
</evidence>
<proteinExistence type="inferred from homology"/>
<keyword evidence="4" id="KW-0963">Cytoplasm</keyword>
<dbReference type="EMBL" id="CP072329">
    <property type="protein sequence ID" value="QUB38373.1"/>
    <property type="molecule type" value="Genomic_DNA"/>
</dbReference>
<dbReference type="GO" id="GO:0016755">
    <property type="term" value="F:aminoacyltransferase activity"/>
    <property type="evidence" value="ECO:0007669"/>
    <property type="project" value="InterPro"/>
</dbReference>
<dbReference type="InterPro" id="IPR016181">
    <property type="entry name" value="Acyl_CoA_acyltransferase"/>
</dbReference>
<dbReference type="AlphaFoldDB" id="A0A9X0WP18"/>